<keyword evidence="3 6" id="KW-0547">Nucleotide-binding</keyword>
<dbReference type="InterPro" id="IPR027417">
    <property type="entry name" value="P-loop_NTPase"/>
</dbReference>
<evidence type="ECO:0000313" key="12">
    <source>
        <dbReference type="Proteomes" id="UP000279422"/>
    </source>
</evidence>
<feature type="binding site" evidence="7">
    <location>
        <begin position="251"/>
        <end position="255"/>
    </location>
    <ligand>
        <name>GTP</name>
        <dbReference type="ChEBI" id="CHEBI:37565"/>
    </ligand>
</feature>
<dbReference type="PRINTS" id="PR00326">
    <property type="entry name" value="GTP1OBG"/>
</dbReference>
<comment type="subunit">
    <text evidence="6">Monomer. Associates with the 50S ribosomal subunit.</text>
</comment>
<evidence type="ECO:0000256" key="9">
    <source>
        <dbReference type="SAM" id="Coils"/>
    </source>
</evidence>
<dbReference type="InterPro" id="IPR030394">
    <property type="entry name" value="G_HFLX_dom"/>
</dbReference>
<gene>
    <name evidence="6 11" type="primary">hflX</name>
    <name evidence="11" type="ORF">DRJ00_01820</name>
</gene>
<dbReference type="InterPro" id="IPR042108">
    <property type="entry name" value="GTPase_HflX_N_sf"/>
</dbReference>
<name>A0A497E6A7_UNCAE</name>
<dbReference type="Gene3D" id="6.10.250.2860">
    <property type="match status" value="1"/>
</dbReference>
<keyword evidence="5 6" id="KW-0342">GTP-binding</keyword>
<evidence type="ECO:0000256" key="3">
    <source>
        <dbReference type="ARBA" id="ARBA00022741"/>
    </source>
</evidence>
<dbReference type="Pfam" id="PF19275">
    <property type="entry name" value="HflX_C"/>
    <property type="match status" value="1"/>
</dbReference>
<dbReference type="Gene3D" id="3.40.50.11060">
    <property type="entry name" value="GTPase HflX, N-terminal domain"/>
    <property type="match status" value="1"/>
</dbReference>
<organism evidence="11 12">
    <name type="scientific">Aerophobetes bacterium</name>
    <dbReference type="NCBI Taxonomy" id="2030807"/>
    <lineage>
        <taxon>Bacteria</taxon>
        <taxon>Candidatus Aerophobota</taxon>
    </lineage>
</organism>
<feature type="coiled-coil region" evidence="9">
    <location>
        <begin position="186"/>
        <end position="216"/>
    </location>
</feature>
<evidence type="ECO:0000256" key="5">
    <source>
        <dbReference type="ARBA" id="ARBA00023134"/>
    </source>
</evidence>
<dbReference type="PANTHER" id="PTHR10229:SF0">
    <property type="entry name" value="GTP-BINDING PROTEIN 6-RELATED"/>
    <property type="match status" value="1"/>
</dbReference>
<feature type="binding site" evidence="7">
    <location>
        <begin position="364"/>
        <end position="366"/>
    </location>
    <ligand>
        <name>GTP</name>
        <dbReference type="ChEBI" id="CHEBI:37565"/>
    </ligand>
</feature>
<keyword evidence="4 8" id="KW-0460">Magnesium</keyword>
<dbReference type="NCBIfam" id="TIGR03156">
    <property type="entry name" value="GTP_HflX"/>
    <property type="match status" value="1"/>
</dbReference>
<evidence type="ECO:0000259" key="10">
    <source>
        <dbReference type="PROSITE" id="PS51705"/>
    </source>
</evidence>
<accession>A0A497E6A7</accession>
<dbReference type="GO" id="GO:0043022">
    <property type="term" value="F:ribosome binding"/>
    <property type="evidence" value="ECO:0007669"/>
    <property type="project" value="TreeGrafter"/>
</dbReference>
<keyword evidence="9" id="KW-0175">Coiled coil</keyword>
<dbReference type="GO" id="GO:0003924">
    <property type="term" value="F:GTPase activity"/>
    <property type="evidence" value="ECO:0007669"/>
    <property type="project" value="UniProtKB-UniRule"/>
</dbReference>
<keyword evidence="2 8" id="KW-0479">Metal-binding</keyword>
<feature type="binding site" evidence="8">
    <location>
        <position position="233"/>
    </location>
    <ligand>
        <name>Mg(2+)</name>
        <dbReference type="ChEBI" id="CHEBI:18420"/>
    </ligand>
</feature>
<dbReference type="InterPro" id="IPR032305">
    <property type="entry name" value="GTP-bd_M"/>
</dbReference>
<dbReference type="InterPro" id="IPR045498">
    <property type="entry name" value="HflX_C"/>
</dbReference>
<dbReference type="Pfam" id="PF13167">
    <property type="entry name" value="GTP-bdg_N"/>
    <property type="match status" value="1"/>
</dbReference>
<dbReference type="InterPro" id="IPR005225">
    <property type="entry name" value="Small_GTP-bd"/>
</dbReference>
<keyword evidence="1 6" id="KW-0963">Cytoplasm</keyword>
<dbReference type="GO" id="GO:0005525">
    <property type="term" value="F:GTP binding"/>
    <property type="evidence" value="ECO:0007669"/>
    <property type="project" value="UniProtKB-UniRule"/>
</dbReference>
<comment type="caution">
    <text evidence="11">The sequence shown here is derived from an EMBL/GenBank/DDBJ whole genome shotgun (WGS) entry which is preliminary data.</text>
</comment>
<dbReference type="AlphaFoldDB" id="A0A497E6A7"/>
<dbReference type="InterPro" id="IPR016496">
    <property type="entry name" value="GTPase_HflX"/>
</dbReference>
<comment type="similarity">
    <text evidence="6">Belongs to the TRAFAC class OBG-HflX-like GTPase superfamily. HflX GTPase family.</text>
</comment>
<dbReference type="FunFam" id="3.40.50.11060:FF:000001">
    <property type="entry name" value="GTPase HflX"/>
    <property type="match status" value="1"/>
</dbReference>
<dbReference type="CDD" id="cd01878">
    <property type="entry name" value="HflX"/>
    <property type="match status" value="1"/>
</dbReference>
<dbReference type="SUPFAM" id="SSF52540">
    <property type="entry name" value="P-loop containing nucleoside triphosphate hydrolases"/>
    <property type="match status" value="1"/>
</dbReference>
<dbReference type="Pfam" id="PF16360">
    <property type="entry name" value="GTP-bdg_M"/>
    <property type="match status" value="1"/>
</dbReference>
<protein>
    <recommendedName>
        <fullName evidence="6">GTPase HflX</fullName>
    </recommendedName>
    <alternativeName>
        <fullName evidence="6">GTP-binding protein HflX</fullName>
    </alternativeName>
</protein>
<evidence type="ECO:0000256" key="2">
    <source>
        <dbReference type="ARBA" id="ARBA00022723"/>
    </source>
</evidence>
<feature type="binding site" evidence="7">
    <location>
        <begin position="273"/>
        <end position="276"/>
    </location>
    <ligand>
        <name>GTP</name>
        <dbReference type="ChEBI" id="CHEBI:37565"/>
    </ligand>
</feature>
<feature type="binding site" evidence="8">
    <location>
        <position position="253"/>
    </location>
    <ligand>
        <name>Mg(2+)</name>
        <dbReference type="ChEBI" id="CHEBI:18420"/>
    </ligand>
</feature>
<dbReference type="InterPro" id="IPR025121">
    <property type="entry name" value="GTPase_HflX_N"/>
</dbReference>
<comment type="subcellular location">
    <subcellularLocation>
        <location evidence="6">Cytoplasm</location>
    </subcellularLocation>
    <text evidence="6">May associate with membranes.</text>
</comment>
<reference evidence="11 12" key="1">
    <citation type="submission" date="2018-06" db="EMBL/GenBank/DDBJ databases">
        <title>Extensive metabolic versatility and redundancy in microbially diverse, dynamic hydrothermal sediments.</title>
        <authorList>
            <person name="Dombrowski N."/>
            <person name="Teske A."/>
            <person name="Baker B.J."/>
        </authorList>
    </citation>
    <scope>NUCLEOTIDE SEQUENCE [LARGE SCALE GENOMIC DNA]</scope>
    <source>
        <strain evidence="11">B47_G16</strain>
    </source>
</reference>
<feature type="binding site" evidence="7">
    <location>
        <begin position="226"/>
        <end position="233"/>
    </location>
    <ligand>
        <name>GTP</name>
        <dbReference type="ChEBI" id="CHEBI:37565"/>
    </ligand>
</feature>
<proteinExistence type="inferred from homology"/>
<sequence length="442" mass="49690">MKEEKKFVRGNTLVKEEDGSKLKEKAILVALKEKRPRKISSSWTTEDSLEELANLTKTAGGKVVAKVVQTRAGVDSTFYVGKGKAAEIANLVKELGADVVIFDDDLAPSQQRNLEEIMEVKVLDRTQLILDIFAQRARSSEGKIQVELAQLTYLLPRLRGKGVILSRLGGGIGTRGPGETKLEVDRRRIKERIGRLKEKLKEIEQQRDILRRKRKRNSWPVVAIIGYTNAGKSTLLNALTNAQVKVDDKLFATLDPVTRKLTLPNQESILLTDTVGFINKLPHHLIAAFRATLREIEEADLLVNVLDASHSKLEEENRATYSVLKELKVDDKPVINVLNKIDLVKNGYRLSRLRRNLDADVAISALYGDGLDALLDKIAQVLEGERVLVELLLPYHKSDLLALIHREGKVLSKEYLENEVAVRARISPQLANKLIDYRKRNN</sequence>
<dbReference type="Gene3D" id="3.40.50.300">
    <property type="entry name" value="P-loop containing nucleotide triphosphate hydrolases"/>
    <property type="match status" value="1"/>
</dbReference>
<dbReference type="GO" id="GO:0005737">
    <property type="term" value="C:cytoplasm"/>
    <property type="evidence" value="ECO:0007669"/>
    <property type="project" value="UniProtKB-SubCell"/>
</dbReference>
<evidence type="ECO:0000256" key="8">
    <source>
        <dbReference type="PIRSR" id="PIRSR006809-2"/>
    </source>
</evidence>
<comment type="cofactor">
    <cofactor evidence="8">
        <name>Mg(2+)</name>
        <dbReference type="ChEBI" id="CHEBI:18420"/>
    </cofactor>
</comment>
<dbReference type="Proteomes" id="UP000279422">
    <property type="component" value="Unassembled WGS sequence"/>
</dbReference>
<evidence type="ECO:0000256" key="7">
    <source>
        <dbReference type="PIRSR" id="PIRSR006809-1"/>
    </source>
</evidence>
<dbReference type="PANTHER" id="PTHR10229">
    <property type="entry name" value="GTP-BINDING PROTEIN HFLX"/>
    <property type="match status" value="1"/>
</dbReference>
<evidence type="ECO:0000256" key="4">
    <source>
        <dbReference type="ARBA" id="ARBA00022842"/>
    </source>
</evidence>
<evidence type="ECO:0000256" key="1">
    <source>
        <dbReference type="ARBA" id="ARBA00022490"/>
    </source>
</evidence>
<dbReference type="PIRSF" id="PIRSF006809">
    <property type="entry name" value="GTP-binding_hflX_prd"/>
    <property type="match status" value="1"/>
</dbReference>
<dbReference type="EMBL" id="QMPZ01000011">
    <property type="protein sequence ID" value="RLE10339.1"/>
    <property type="molecule type" value="Genomic_DNA"/>
</dbReference>
<dbReference type="PROSITE" id="PS51705">
    <property type="entry name" value="G_HFLX"/>
    <property type="match status" value="1"/>
</dbReference>
<dbReference type="Pfam" id="PF01926">
    <property type="entry name" value="MMR_HSR1"/>
    <property type="match status" value="1"/>
</dbReference>
<dbReference type="GO" id="GO:0046872">
    <property type="term" value="F:metal ion binding"/>
    <property type="evidence" value="ECO:0007669"/>
    <property type="project" value="UniProtKB-KW"/>
</dbReference>
<dbReference type="HAMAP" id="MF_00900">
    <property type="entry name" value="GTPase_HflX"/>
    <property type="match status" value="1"/>
</dbReference>
<evidence type="ECO:0000313" key="11">
    <source>
        <dbReference type="EMBL" id="RLE10339.1"/>
    </source>
</evidence>
<comment type="function">
    <text evidence="6">GTPase that associates with the 50S ribosomal subunit and may have a role during protein synthesis or ribosome biogenesis.</text>
</comment>
<dbReference type="NCBIfam" id="TIGR00231">
    <property type="entry name" value="small_GTP"/>
    <property type="match status" value="1"/>
</dbReference>
<evidence type="ECO:0000256" key="6">
    <source>
        <dbReference type="HAMAP-Rule" id="MF_00900"/>
    </source>
</evidence>
<feature type="domain" description="Hflx-type G" evidence="10">
    <location>
        <begin position="220"/>
        <end position="386"/>
    </location>
</feature>
<feature type="binding site" evidence="7">
    <location>
        <begin position="339"/>
        <end position="342"/>
    </location>
    <ligand>
        <name>GTP</name>
        <dbReference type="ChEBI" id="CHEBI:37565"/>
    </ligand>
</feature>
<dbReference type="InterPro" id="IPR006073">
    <property type="entry name" value="GTP-bd"/>
</dbReference>